<reference evidence="1" key="1">
    <citation type="journal article" date="2014" name="Front. Microbiol.">
        <title>High frequency of phylogenetically diverse reductive dehalogenase-homologous genes in deep subseafloor sedimentary metagenomes.</title>
        <authorList>
            <person name="Kawai M."/>
            <person name="Futagami T."/>
            <person name="Toyoda A."/>
            <person name="Takaki Y."/>
            <person name="Nishi S."/>
            <person name="Hori S."/>
            <person name="Arai W."/>
            <person name="Tsubouchi T."/>
            <person name="Morono Y."/>
            <person name="Uchiyama I."/>
            <person name="Ito T."/>
            <person name="Fujiyama A."/>
            <person name="Inagaki F."/>
            <person name="Takami H."/>
        </authorList>
    </citation>
    <scope>NUCLEOTIDE SEQUENCE</scope>
    <source>
        <strain evidence="1">Expedition CK06-06</strain>
    </source>
</reference>
<protein>
    <submittedName>
        <fullName evidence="1">Uncharacterized protein</fullName>
    </submittedName>
</protein>
<accession>X1V4U2</accession>
<dbReference type="AlphaFoldDB" id="X1V4U2"/>
<organism evidence="1">
    <name type="scientific">marine sediment metagenome</name>
    <dbReference type="NCBI Taxonomy" id="412755"/>
    <lineage>
        <taxon>unclassified sequences</taxon>
        <taxon>metagenomes</taxon>
        <taxon>ecological metagenomes</taxon>
    </lineage>
</organism>
<gene>
    <name evidence="1" type="ORF">S12H4_52798</name>
</gene>
<sequence>SEPDVDYMMRVTEVIPSAGDIIRYAVREVYTPDIAKAFGQFDELGVSAGEIDGVLSGAITKPSLDPEGVLAKAESDIEAAGLPPATFTKEWAAHWLLPSILQGFEMLHRGVIPFKSTGTQALSLERLMIALDIMPAWREPLKDISYNPFTRVDVRRMHKIGVLDEEAVFTAYADVGFSPFAPGHDHETVAAAFACETCRHESKVGHMLDFTILYNADPPEAEKTVTDTERDLTKSD</sequence>
<proteinExistence type="predicted"/>
<feature type="non-terminal residue" evidence="1">
    <location>
        <position position="1"/>
    </location>
</feature>
<name>X1V4U2_9ZZZZ</name>
<feature type="non-terminal residue" evidence="1">
    <location>
        <position position="236"/>
    </location>
</feature>
<dbReference type="EMBL" id="BARW01033537">
    <property type="protein sequence ID" value="GAJ10812.1"/>
    <property type="molecule type" value="Genomic_DNA"/>
</dbReference>
<evidence type="ECO:0000313" key="1">
    <source>
        <dbReference type="EMBL" id="GAJ10812.1"/>
    </source>
</evidence>
<comment type="caution">
    <text evidence="1">The sequence shown here is derived from an EMBL/GenBank/DDBJ whole genome shotgun (WGS) entry which is preliminary data.</text>
</comment>